<dbReference type="Pfam" id="PF17827">
    <property type="entry name" value="PrmC_N"/>
    <property type="match status" value="1"/>
</dbReference>
<accession>A0ABY7BQ79</accession>
<dbReference type="InterPro" id="IPR029063">
    <property type="entry name" value="SAM-dependent_MTases_sf"/>
</dbReference>
<dbReference type="GO" id="GO:0032259">
    <property type="term" value="P:methylation"/>
    <property type="evidence" value="ECO:0007669"/>
    <property type="project" value="UniProtKB-KW"/>
</dbReference>
<dbReference type="InterPro" id="IPR050320">
    <property type="entry name" value="N5-glutamine_MTase"/>
</dbReference>
<organism evidence="8 9">
    <name type="scientific">Caldicellulosiruptor morganii</name>
    <dbReference type="NCBI Taxonomy" id="1387555"/>
    <lineage>
        <taxon>Bacteria</taxon>
        <taxon>Bacillati</taxon>
        <taxon>Bacillota</taxon>
        <taxon>Bacillota incertae sedis</taxon>
        <taxon>Caldicellulosiruptorales</taxon>
        <taxon>Caldicellulosiruptoraceae</taxon>
        <taxon>Caldicellulosiruptor</taxon>
    </lineage>
</organism>
<proteinExistence type="inferred from homology"/>
<dbReference type="EMBL" id="CP113865">
    <property type="protein sequence ID" value="WAM33166.1"/>
    <property type="molecule type" value="Genomic_DNA"/>
</dbReference>
<reference evidence="8" key="1">
    <citation type="submission" date="2022-12" db="EMBL/GenBank/DDBJ databases">
        <authorList>
            <person name="Bing R.G."/>
            <person name="Willard D.J."/>
            <person name="Manesh M.J.H."/>
            <person name="Laemthong T."/>
            <person name="Crosby J.R."/>
            <person name="Kelly R.M."/>
        </authorList>
    </citation>
    <scope>NUCLEOTIDE SEQUENCE</scope>
    <source>
        <strain evidence="8">DSM 8990</strain>
    </source>
</reference>
<evidence type="ECO:0000256" key="2">
    <source>
        <dbReference type="ARBA" id="ARBA00022679"/>
    </source>
</evidence>
<dbReference type="PANTHER" id="PTHR18895">
    <property type="entry name" value="HEMK METHYLTRANSFERASE"/>
    <property type="match status" value="1"/>
</dbReference>
<evidence type="ECO:0000259" key="7">
    <source>
        <dbReference type="Pfam" id="PF17827"/>
    </source>
</evidence>
<evidence type="ECO:0000256" key="5">
    <source>
        <dbReference type="HAMAP-Rule" id="MF_02126"/>
    </source>
</evidence>
<dbReference type="InterPro" id="IPR007848">
    <property type="entry name" value="Small_mtfrase_dom"/>
</dbReference>
<dbReference type="InterPro" id="IPR004556">
    <property type="entry name" value="HemK-like"/>
</dbReference>
<dbReference type="NCBIfam" id="TIGR00536">
    <property type="entry name" value="hemK_fam"/>
    <property type="match status" value="1"/>
</dbReference>
<dbReference type="SUPFAM" id="SSF53335">
    <property type="entry name" value="S-adenosyl-L-methionine-dependent methyltransferases"/>
    <property type="match status" value="1"/>
</dbReference>
<feature type="binding site" evidence="5">
    <location>
        <position position="151"/>
    </location>
    <ligand>
        <name>S-adenosyl-L-methionine</name>
        <dbReference type="ChEBI" id="CHEBI:59789"/>
    </ligand>
</feature>
<dbReference type="HAMAP" id="MF_02126">
    <property type="entry name" value="RF_methyltr_PrmC"/>
    <property type="match status" value="1"/>
</dbReference>
<dbReference type="PROSITE" id="PS00092">
    <property type="entry name" value="N6_MTASE"/>
    <property type="match status" value="1"/>
</dbReference>
<sequence>MSGSGSKRLGDILGEVKRTLKASCTEDGEDCSKISILLVSQMLGMDKTKVVVEKDLTIEEEDYQRIIYAALKYAAGYPLQYCTNRAYFMGLEFYVDENVLIPRFDTETLIEVAIEIFEGKENLLFLDMGTGSGCIAVALCKFLPCRVVAVDISEDAIKIARKNAKLNNVENKIEFIKSDLFENIPSSYRFDAIISNPPYVSEKQISDLDRRVLKEPRIALFSGEDGLWHFKQIAKNAGLYLKNGGYIILEVGYNQAKSVKSILQSLGYKNIDSKNDLSNIERCVYARWELSNISQG</sequence>
<name>A0ABY7BQ79_9FIRM</name>
<dbReference type="PANTHER" id="PTHR18895:SF74">
    <property type="entry name" value="MTRF1L RELEASE FACTOR GLUTAMINE METHYLTRANSFERASE"/>
    <property type="match status" value="1"/>
</dbReference>
<protein>
    <recommendedName>
        <fullName evidence="5">Release factor glutamine methyltransferase</fullName>
        <shortName evidence="5">RF MTase</shortName>
        <ecNumber evidence="5">2.1.1.297</ecNumber>
    </recommendedName>
    <alternativeName>
        <fullName evidence="5">N5-glutamine methyltransferase PrmC</fullName>
    </alternativeName>
    <alternativeName>
        <fullName evidence="5">Protein-(glutamine-N5) MTase PrmC</fullName>
    </alternativeName>
    <alternativeName>
        <fullName evidence="5">Protein-glutamine N-methyltransferase PrmC</fullName>
    </alternativeName>
</protein>
<feature type="binding site" evidence="5">
    <location>
        <begin position="129"/>
        <end position="133"/>
    </location>
    <ligand>
        <name>S-adenosyl-L-methionine</name>
        <dbReference type="ChEBI" id="CHEBI:59789"/>
    </ligand>
</feature>
<dbReference type="RefSeq" id="WP_052670916.1">
    <property type="nucleotide sequence ID" value="NZ_CP113865.1"/>
</dbReference>
<dbReference type="GO" id="GO:0102559">
    <property type="term" value="F:peptide chain release factor N(5)-glutamine methyltransferase activity"/>
    <property type="evidence" value="ECO:0007669"/>
    <property type="project" value="UniProtKB-EC"/>
</dbReference>
<dbReference type="InterPro" id="IPR002052">
    <property type="entry name" value="DNA_methylase_N6_adenine_CS"/>
</dbReference>
<keyword evidence="1 5" id="KW-0489">Methyltransferase</keyword>
<evidence type="ECO:0000256" key="4">
    <source>
        <dbReference type="ARBA" id="ARBA00048391"/>
    </source>
</evidence>
<feature type="binding site" evidence="5">
    <location>
        <position position="196"/>
    </location>
    <ligand>
        <name>S-adenosyl-L-methionine</name>
        <dbReference type="ChEBI" id="CHEBI:59789"/>
    </ligand>
</feature>
<keyword evidence="9" id="KW-1185">Reference proteome</keyword>
<evidence type="ECO:0000313" key="9">
    <source>
        <dbReference type="Proteomes" id="UP001164909"/>
    </source>
</evidence>
<dbReference type="Gene3D" id="3.40.50.150">
    <property type="entry name" value="Vaccinia Virus protein VP39"/>
    <property type="match status" value="1"/>
</dbReference>
<feature type="domain" description="Methyltransferase small" evidence="6">
    <location>
        <begin position="122"/>
        <end position="220"/>
    </location>
</feature>
<comment type="similarity">
    <text evidence="5">Belongs to the protein N5-glutamine methyltransferase family. PrmC subfamily.</text>
</comment>
<dbReference type="EC" id="2.1.1.297" evidence="5"/>
<dbReference type="Gene3D" id="1.10.8.10">
    <property type="entry name" value="DNA helicase RuvA subunit, C-terminal domain"/>
    <property type="match status" value="1"/>
</dbReference>
<comment type="catalytic activity">
    <reaction evidence="4 5">
        <text>L-glutaminyl-[peptide chain release factor] + S-adenosyl-L-methionine = N(5)-methyl-L-glutaminyl-[peptide chain release factor] + S-adenosyl-L-homocysteine + H(+)</text>
        <dbReference type="Rhea" id="RHEA:42896"/>
        <dbReference type="Rhea" id="RHEA-COMP:10271"/>
        <dbReference type="Rhea" id="RHEA-COMP:10272"/>
        <dbReference type="ChEBI" id="CHEBI:15378"/>
        <dbReference type="ChEBI" id="CHEBI:30011"/>
        <dbReference type="ChEBI" id="CHEBI:57856"/>
        <dbReference type="ChEBI" id="CHEBI:59789"/>
        <dbReference type="ChEBI" id="CHEBI:61891"/>
        <dbReference type="EC" id="2.1.1.297"/>
    </reaction>
</comment>
<dbReference type="NCBIfam" id="TIGR03534">
    <property type="entry name" value="RF_mod_PrmC"/>
    <property type="match status" value="1"/>
</dbReference>
<keyword evidence="2 5" id="KW-0808">Transferase</keyword>
<keyword evidence="3 5" id="KW-0949">S-adenosyl-L-methionine</keyword>
<gene>
    <name evidence="5 8" type="primary">prmC</name>
    <name evidence="8" type="ORF">OTK00_001641</name>
</gene>
<feature type="domain" description="Release factor glutamine methyltransferase N-terminal" evidence="7">
    <location>
        <begin position="36"/>
        <end position="82"/>
    </location>
</feature>
<evidence type="ECO:0000259" key="6">
    <source>
        <dbReference type="Pfam" id="PF05175"/>
    </source>
</evidence>
<dbReference type="Proteomes" id="UP001164909">
    <property type="component" value="Chromosome"/>
</dbReference>
<dbReference type="CDD" id="cd02440">
    <property type="entry name" value="AdoMet_MTases"/>
    <property type="match status" value="1"/>
</dbReference>
<comment type="caution">
    <text evidence="5">Lacks conserved residue(s) required for the propagation of feature annotation.</text>
</comment>
<dbReference type="InterPro" id="IPR040758">
    <property type="entry name" value="PrmC_N"/>
</dbReference>
<evidence type="ECO:0000256" key="3">
    <source>
        <dbReference type="ARBA" id="ARBA00022691"/>
    </source>
</evidence>
<comment type="function">
    <text evidence="5">Methylates the class 1 translation termination release factors RF1/PrfA and RF2/PrfB on the glutamine residue of the universally conserved GGQ motif.</text>
</comment>
<dbReference type="InterPro" id="IPR019874">
    <property type="entry name" value="RF_methyltr_PrmC"/>
</dbReference>
<dbReference type="Pfam" id="PF05175">
    <property type="entry name" value="MTS"/>
    <property type="match status" value="1"/>
</dbReference>
<feature type="binding site" evidence="5">
    <location>
        <begin position="196"/>
        <end position="199"/>
    </location>
    <ligand>
        <name>substrate</name>
    </ligand>
</feature>
<evidence type="ECO:0000313" key="8">
    <source>
        <dbReference type="EMBL" id="WAM33166.1"/>
    </source>
</evidence>
<evidence type="ECO:0000256" key="1">
    <source>
        <dbReference type="ARBA" id="ARBA00022603"/>
    </source>
</evidence>